<dbReference type="PANTHER" id="PTHR33375">
    <property type="entry name" value="CHROMOSOME-PARTITIONING PROTEIN PARB-RELATED"/>
    <property type="match status" value="1"/>
</dbReference>
<gene>
    <name evidence="2" type="ORF">C7477_11818</name>
</gene>
<dbReference type="GO" id="GO:0005694">
    <property type="term" value="C:chromosome"/>
    <property type="evidence" value="ECO:0007669"/>
    <property type="project" value="TreeGrafter"/>
</dbReference>
<comment type="caution">
    <text evidence="2">The sequence shown here is derived from an EMBL/GenBank/DDBJ whole genome shotgun (WGS) entry which is preliminary data.</text>
</comment>
<keyword evidence="3" id="KW-1185">Reference proteome</keyword>
<dbReference type="Proteomes" id="UP000247454">
    <property type="component" value="Unassembled WGS sequence"/>
</dbReference>
<organism evidence="2 3">
    <name type="scientific">Phyllobacterium leguminum</name>
    <dbReference type="NCBI Taxonomy" id="314237"/>
    <lineage>
        <taxon>Bacteria</taxon>
        <taxon>Pseudomonadati</taxon>
        <taxon>Pseudomonadota</taxon>
        <taxon>Alphaproteobacteria</taxon>
        <taxon>Hyphomicrobiales</taxon>
        <taxon>Phyllobacteriaceae</taxon>
        <taxon>Phyllobacterium</taxon>
    </lineage>
</organism>
<proteinExistence type="predicted"/>
<dbReference type="SMART" id="SM00470">
    <property type="entry name" value="ParB"/>
    <property type="match status" value="1"/>
</dbReference>
<dbReference type="EMBL" id="QJTF01000018">
    <property type="protein sequence ID" value="PYE86880.1"/>
    <property type="molecule type" value="Genomic_DNA"/>
</dbReference>
<dbReference type="SUPFAM" id="SSF110849">
    <property type="entry name" value="ParB/Sulfiredoxin"/>
    <property type="match status" value="1"/>
</dbReference>
<reference evidence="2 3" key="1">
    <citation type="submission" date="2018-06" db="EMBL/GenBank/DDBJ databases">
        <title>Genomic Encyclopedia of Type Strains, Phase III (KMG-III): the genomes of soil and plant-associated and newly described type strains.</title>
        <authorList>
            <person name="Whitman W."/>
        </authorList>
    </citation>
    <scope>NUCLEOTIDE SEQUENCE [LARGE SCALE GENOMIC DNA]</scope>
    <source>
        <strain evidence="2 3">ORS 1419</strain>
    </source>
</reference>
<accession>A0A318T2K5</accession>
<feature type="domain" description="ParB-like N-terminal" evidence="1">
    <location>
        <begin position="6"/>
        <end position="98"/>
    </location>
</feature>
<dbReference type="Pfam" id="PF02195">
    <property type="entry name" value="ParB_N"/>
    <property type="match status" value="1"/>
</dbReference>
<dbReference type="PANTHER" id="PTHR33375:SF1">
    <property type="entry name" value="CHROMOSOME-PARTITIONING PROTEIN PARB-RELATED"/>
    <property type="match status" value="1"/>
</dbReference>
<dbReference type="AlphaFoldDB" id="A0A318T2K5"/>
<name>A0A318T2K5_9HYPH</name>
<sequence>MSIELKTLPIDKIFIDPERIRPVDEGHAFAIRAEIMTIGFTDPILVRHTPRRSEQPYTLIDGAHRLRAAQLQEEDEVLVFVVEADKDTATMMEAGANLFRHMTVLDQALAIYAYRAAWERKYGKITRGGDQSAKLAVCSIDEISGEKSNFSKHCVERLGMSKRSVERSVLIAKNLTRPLIECIRGSAYADHQSILLKLASLDAQQQETIVASIKSGEKTLDDAIRMGVRMVGSASDALLLDEDEERKREFDIAISGFGRLNRQERISAVIYYWGADERAIRSGLKKLGFDIVPLGASK</sequence>
<evidence type="ECO:0000259" key="1">
    <source>
        <dbReference type="SMART" id="SM00470"/>
    </source>
</evidence>
<dbReference type="OrthoDB" id="2053844at2"/>
<dbReference type="InterPro" id="IPR003115">
    <property type="entry name" value="ParB_N"/>
</dbReference>
<protein>
    <submittedName>
        <fullName evidence="2">ParB family chromosome partitioning protein</fullName>
    </submittedName>
</protein>
<evidence type="ECO:0000313" key="3">
    <source>
        <dbReference type="Proteomes" id="UP000247454"/>
    </source>
</evidence>
<evidence type="ECO:0000313" key="2">
    <source>
        <dbReference type="EMBL" id="PYE86880.1"/>
    </source>
</evidence>
<dbReference type="InterPro" id="IPR036086">
    <property type="entry name" value="ParB/Sulfiredoxin_sf"/>
</dbReference>
<dbReference type="GO" id="GO:0007059">
    <property type="term" value="P:chromosome segregation"/>
    <property type="evidence" value="ECO:0007669"/>
    <property type="project" value="TreeGrafter"/>
</dbReference>
<dbReference type="RefSeq" id="WP_110753205.1">
    <property type="nucleotide sequence ID" value="NZ_QJTF01000018.1"/>
</dbReference>
<dbReference type="Gene3D" id="3.90.1530.10">
    <property type="entry name" value="Conserved hypothetical protein from pyrococcus furiosus pfu- 392566-001, ParB domain"/>
    <property type="match status" value="1"/>
</dbReference>
<dbReference type="InterPro" id="IPR050336">
    <property type="entry name" value="Chromosome_partition/occlusion"/>
</dbReference>